<sequence>MCLTSITARTSDWRRCHLGPSARRCTPSNLRYPMLSVYTDLKRDLITPENTATPAALSTAYLFSHTPRPSGRGGGTGLLISPKWSYQALPLEHLTFEHHAVAVTLSIKLYIVVIYRPPEMDALLSCFPEDGTPLVVLGDFNIQPEKLHSPELTDFFTTFDLTLSPSPPTHRARNQLRYPGTLLLHSLCLTITLFLSLSP</sequence>
<keyword evidence="2" id="KW-1185">Reference proteome</keyword>
<evidence type="ECO:0008006" key="3">
    <source>
        <dbReference type="Google" id="ProtNLM"/>
    </source>
</evidence>
<evidence type="ECO:0000313" key="2">
    <source>
        <dbReference type="Proteomes" id="UP001174136"/>
    </source>
</evidence>
<gene>
    <name evidence="1" type="ORF">N1851_019831</name>
</gene>
<accession>A0AA47P0B0</accession>
<dbReference type="InterPro" id="IPR036691">
    <property type="entry name" value="Endo/exonu/phosph_ase_sf"/>
</dbReference>
<organism evidence="1 2">
    <name type="scientific">Merluccius polli</name>
    <name type="common">Benguela hake</name>
    <name type="synonym">Merluccius cadenati</name>
    <dbReference type="NCBI Taxonomy" id="89951"/>
    <lineage>
        <taxon>Eukaryota</taxon>
        <taxon>Metazoa</taxon>
        <taxon>Chordata</taxon>
        <taxon>Craniata</taxon>
        <taxon>Vertebrata</taxon>
        <taxon>Euteleostomi</taxon>
        <taxon>Actinopterygii</taxon>
        <taxon>Neopterygii</taxon>
        <taxon>Teleostei</taxon>
        <taxon>Neoteleostei</taxon>
        <taxon>Acanthomorphata</taxon>
        <taxon>Zeiogadaria</taxon>
        <taxon>Gadariae</taxon>
        <taxon>Gadiformes</taxon>
        <taxon>Gadoidei</taxon>
        <taxon>Merlucciidae</taxon>
        <taxon>Merluccius</taxon>
    </lineage>
</organism>
<evidence type="ECO:0000313" key="1">
    <source>
        <dbReference type="EMBL" id="KAK0142387.1"/>
    </source>
</evidence>
<proteinExistence type="predicted"/>
<name>A0AA47P0B0_MERPO</name>
<dbReference type="Proteomes" id="UP001174136">
    <property type="component" value="Unassembled WGS sequence"/>
</dbReference>
<dbReference type="PANTHER" id="PTHR33776:SF3">
    <property type="entry name" value="PHD-TYPE DOMAIN-CONTAINING PROTEIN"/>
    <property type="match status" value="1"/>
</dbReference>
<comment type="caution">
    <text evidence="1">The sequence shown here is derived from an EMBL/GenBank/DDBJ whole genome shotgun (WGS) entry which is preliminary data.</text>
</comment>
<dbReference type="PANTHER" id="PTHR33776">
    <property type="entry name" value="ENDO/EXONUCLEASE/PHOSPHATASE DOMAIN-CONTAINING PROTEIN"/>
    <property type="match status" value="1"/>
</dbReference>
<protein>
    <recommendedName>
        <fullName evidence="3">Endonuclease/exonuclease/phosphatase domain-containing protein</fullName>
    </recommendedName>
</protein>
<dbReference type="SUPFAM" id="SSF56219">
    <property type="entry name" value="DNase I-like"/>
    <property type="match status" value="1"/>
</dbReference>
<dbReference type="AlphaFoldDB" id="A0AA47P0B0"/>
<dbReference type="EMBL" id="JAOPHQ010003696">
    <property type="protein sequence ID" value="KAK0142387.1"/>
    <property type="molecule type" value="Genomic_DNA"/>
</dbReference>
<dbReference type="Gene3D" id="3.60.10.10">
    <property type="entry name" value="Endonuclease/exonuclease/phosphatase"/>
    <property type="match status" value="1"/>
</dbReference>
<reference evidence="1" key="1">
    <citation type="journal article" date="2023" name="Front. Mar. Sci.">
        <title>A new Merluccius polli reference genome to investigate the effects of global change in West African waters.</title>
        <authorList>
            <person name="Mateo J.L."/>
            <person name="Blanco-Fernandez C."/>
            <person name="Garcia-Vazquez E."/>
            <person name="Machado-Schiaffino G."/>
        </authorList>
    </citation>
    <scope>NUCLEOTIDE SEQUENCE</scope>
    <source>
        <strain evidence="1">C29</strain>
        <tissue evidence="1">Fin</tissue>
    </source>
</reference>